<evidence type="ECO:0000256" key="8">
    <source>
        <dbReference type="ARBA" id="ARBA00022840"/>
    </source>
</evidence>
<dbReference type="CDD" id="cd06850">
    <property type="entry name" value="biotinyl_domain"/>
    <property type="match status" value="1"/>
</dbReference>
<evidence type="ECO:0000256" key="6">
    <source>
        <dbReference type="ARBA" id="ARBA00022598"/>
    </source>
</evidence>
<dbReference type="FunFam" id="2.40.50.100:FF:000003">
    <property type="entry name" value="Acetyl-CoA carboxylase biotin carboxyl carrier protein"/>
    <property type="match status" value="1"/>
</dbReference>
<dbReference type="PROSITE" id="PS00866">
    <property type="entry name" value="CPSASE_1"/>
    <property type="match status" value="1"/>
</dbReference>
<dbReference type="SUPFAM" id="SSF51246">
    <property type="entry name" value="Rudiment single hybrid motif"/>
    <property type="match status" value="1"/>
</dbReference>
<dbReference type="PROSITE" id="PS50968">
    <property type="entry name" value="BIOTINYL_LIPOYL"/>
    <property type="match status" value="1"/>
</dbReference>
<dbReference type="SUPFAM" id="SSF52440">
    <property type="entry name" value="PreATP-grasp domain"/>
    <property type="match status" value="1"/>
</dbReference>
<evidence type="ECO:0000256" key="13">
    <source>
        <dbReference type="PROSITE-ProRule" id="PRU00409"/>
    </source>
</evidence>
<dbReference type="OrthoDB" id="9763189at2"/>
<dbReference type="GO" id="GO:0004075">
    <property type="term" value="F:biotin carboxylase activity"/>
    <property type="evidence" value="ECO:0007669"/>
    <property type="project" value="UniProtKB-EC"/>
</dbReference>
<keyword evidence="7 13" id="KW-0547">Nucleotide-binding</keyword>
<feature type="domain" description="Lipoyl-binding" evidence="14">
    <location>
        <begin position="575"/>
        <end position="651"/>
    </location>
</feature>
<accession>A0A0W0SW33</accession>
<dbReference type="Pfam" id="PF00289">
    <property type="entry name" value="Biotin_carb_N"/>
    <property type="match status" value="1"/>
</dbReference>
<dbReference type="PANTHER" id="PTHR18866">
    <property type="entry name" value="CARBOXYLASE:PYRUVATE/ACETYL-COA/PROPIONYL-COA CARBOXYLASE"/>
    <property type="match status" value="1"/>
</dbReference>
<keyword evidence="18" id="KW-1185">Reference proteome</keyword>
<evidence type="ECO:0000259" key="16">
    <source>
        <dbReference type="PROSITE" id="PS50979"/>
    </source>
</evidence>
<evidence type="ECO:0000256" key="7">
    <source>
        <dbReference type="ARBA" id="ARBA00022741"/>
    </source>
</evidence>
<feature type="domain" description="ATP-grasp" evidence="15">
    <location>
        <begin position="120"/>
        <end position="317"/>
    </location>
</feature>
<dbReference type="PROSITE" id="PS00867">
    <property type="entry name" value="CPSASE_2"/>
    <property type="match status" value="1"/>
</dbReference>
<evidence type="ECO:0000256" key="10">
    <source>
        <dbReference type="ARBA" id="ARBA00023267"/>
    </source>
</evidence>
<dbReference type="Pfam" id="PF00364">
    <property type="entry name" value="Biotin_lipoyl"/>
    <property type="match status" value="1"/>
</dbReference>
<evidence type="ECO:0000256" key="2">
    <source>
        <dbReference type="ARBA" id="ARBA00003761"/>
    </source>
</evidence>
<dbReference type="FunFam" id="3.30.470.20:FF:000028">
    <property type="entry name" value="Methylcrotonoyl-CoA carboxylase subunit alpha, mitochondrial"/>
    <property type="match status" value="1"/>
</dbReference>
<dbReference type="InterPro" id="IPR005482">
    <property type="entry name" value="Biotin_COase_C"/>
</dbReference>
<comment type="pathway">
    <text evidence="3">Lipid metabolism; malonyl-CoA biosynthesis; malonyl-CoA from acetyl-CoA: step 1/1.</text>
</comment>
<dbReference type="InterPro" id="IPR011764">
    <property type="entry name" value="Biotin_carboxylation_dom"/>
</dbReference>
<name>A0A0W0SW33_9GAMM</name>
<evidence type="ECO:0000259" key="15">
    <source>
        <dbReference type="PROSITE" id="PS50975"/>
    </source>
</evidence>
<evidence type="ECO:0000256" key="5">
    <source>
        <dbReference type="ARBA" id="ARBA00017242"/>
    </source>
</evidence>
<dbReference type="InterPro" id="IPR011053">
    <property type="entry name" value="Single_hybrid_motif"/>
</dbReference>
<proteinExistence type="predicted"/>
<dbReference type="Gene3D" id="3.30.470.20">
    <property type="entry name" value="ATP-grasp fold, B domain"/>
    <property type="match status" value="1"/>
</dbReference>
<organism evidence="17 18">
    <name type="scientific">Legionella drozanskii LLAP-1</name>
    <dbReference type="NCBI Taxonomy" id="1212489"/>
    <lineage>
        <taxon>Bacteria</taxon>
        <taxon>Pseudomonadati</taxon>
        <taxon>Pseudomonadota</taxon>
        <taxon>Gammaproteobacteria</taxon>
        <taxon>Legionellales</taxon>
        <taxon>Legionellaceae</taxon>
        <taxon>Legionella</taxon>
    </lineage>
</organism>
<dbReference type="AlphaFoldDB" id="A0A0W0SW33"/>
<keyword evidence="6" id="KW-0436">Ligase</keyword>
<dbReference type="GO" id="GO:0046872">
    <property type="term" value="F:metal ion binding"/>
    <property type="evidence" value="ECO:0007669"/>
    <property type="project" value="InterPro"/>
</dbReference>
<evidence type="ECO:0000256" key="9">
    <source>
        <dbReference type="ARBA" id="ARBA00022946"/>
    </source>
</evidence>
<dbReference type="Proteomes" id="UP000054736">
    <property type="component" value="Unassembled WGS sequence"/>
</dbReference>
<reference evidence="17 18" key="1">
    <citation type="submission" date="2015-11" db="EMBL/GenBank/DDBJ databases">
        <title>Genomic analysis of 38 Legionella species identifies large and diverse effector repertoires.</title>
        <authorList>
            <person name="Burstein D."/>
            <person name="Amaro F."/>
            <person name="Zusman T."/>
            <person name="Lifshitz Z."/>
            <person name="Cohen O."/>
            <person name="Gilbert J.A."/>
            <person name="Pupko T."/>
            <person name="Shuman H.A."/>
            <person name="Segal G."/>
        </authorList>
    </citation>
    <scope>NUCLEOTIDE SEQUENCE [LARGE SCALE GENOMIC DNA]</scope>
    <source>
        <strain evidence="17 18">ATCC 700990</strain>
    </source>
</reference>
<dbReference type="PATRIC" id="fig|1212489.4.peg.1270"/>
<dbReference type="InterPro" id="IPR011054">
    <property type="entry name" value="Rudment_hybrid_motif"/>
</dbReference>
<dbReference type="FunFam" id="3.30.1490.20:FF:000003">
    <property type="entry name" value="acetyl-CoA carboxylase isoform X1"/>
    <property type="match status" value="1"/>
</dbReference>
<comment type="catalytic activity">
    <reaction evidence="12">
        <text>N(6)-biotinyl-L-lysyl-[protein] + hydrogencarbonate + ATP = N(6)-carboxybiotinyl-L-lysyl-[protein] + ADP + phosphate + H(+)</text>
        <dbReference type="Rhea" id="RHEA:13501"/>
        <dbReference type="Rhea" id="RHEA-COMP:10505"/>
        <dbReference type="Rhea" id="RHEA-COMP:10506"/>
        <dbReference type="ChEBI" id="CHEBI:15378"/>
        <dbReference type="ChEBI" id="CHEBI:17544"/>
        <dbReference type="ChEBI" id="CHEBI:30616"/>
        <dbReference type="ChEBI" id="CHEBI:43474"/>
        <dbReference type="ChEBI" id="CHEBI:83144"/>
        <dbReference type="ChEBI" id="CHEBI:83145"/>
        <dbReference type="ChEBI" id="CHEBI:456216"/>
        <dbReference type="EC" id="6.3.4.14"/>
    </reaction>
</comment>
<comment type="cofactor">
    <cofactor evidence="1">
        <name>biotin</name>
        <dbReference type="ChEBI" id="CHEBI:57586"/>
    </cofactor>
</comment>
<evidence type="ECO:0000259" key="14">
    <source>
        <dbReference type="PROSITE" id="PS50968"/>
    </source>
</evidence>
<comment type="caution">
    <text evidence="17">The sequence shown here is derived from an EMBL/GenBank/DDBJ whole genome shotgun (WGS) entry which is preliminary data.</text>
</comment>
<evidence type="ECO:0000256" key="4">
    <source>
        <dbReference type="ARBA" id="ARBA00011750"/>
    </source>
</evidence>
<comment type="subunit">
    <text evidence="4">Acetyl-CoA carboxylase is a heterohexamer of biotin carboxyl carrier protein, biotin carboxylase and the two subunits of carboxyl transferase in a 2:2 complex.</text>
</comment>
<evidence type="ECO:0000256" key="12">
    <source>
        <dbReference type="ARBA" id="ARBA00048600"/>
    </source>
</evidence>
<dbReference type="PROSITE" id="PS50979">
    <property type="entry name" value="BC"/>
    <property type="match status" value="1"/>
</dbReference>
<evidence type="ECO:0000256" key="1">
    <source>
        <dbReference type="ARBA" id="ARBA00001953"/>
    </source>
</evidence>
<dbReference type="SUPFAM" id="SSF51230">
    <property type="entry name" value="Single hybrid motif"/>
    <property type="match status" value="1"/>
</dbReference>
<protein>
    <recommendedName>
        <fullName evidence="5">Biotin carboxylase</fullName>
    </recommendedName>
    <alternativeName>
        <fullName evidence="11">Acetyl-coenzyme A carboxylase biotin carboxylase subunit A</fullName>
    </alternativeName>
</protein>
<gene>
    <name evidence="17" type="ORF">Ldro_1205</name>
</gene>
<dbReference type="InterPro" id="IPR000089">
    <property type="entry name" value="Biotin_lipoyl"/>
</dbReference>
<dbReference type="FunFam" id="3.40.50.20:FF:000010">
    <property type="entry name" value="Propionyl-CoA carboxylase subunit alpha"/>
    <property type="match status" value="1"/>
</dbReference>
<keyword evidence="10" id="KW-0092">Biotin</keyword>
<dbReference type="Pfam" id="PF02786">
    <property type="entry name" value="CPSase_L_D2"/>
    <property type="match status" value="1"/>
</dbReference>
<dbReference type="InterPro" id="IPR005481">
    <property type="entry name" value="BC-like_N"/>
</dbReference>
<dbReference type="InterPro" id="IPR005479">
    <property type="entry name" value="CPAse_ATP-bd"/>
</dbReference>
<comment type="function">
    <text evidence="2">This protein is a component of the acetyl coenzyme A carboxylase complex; first, biotin carboxylase catalyzes the carboxylation of the carrier protein and then the transcarboxylase transfers the carboxyl group to form malonyl-CoA.</text>
</comment>
<dbReference type="InterPro" id="IPR016185">
    <property type="entry name" value="PreATP-grasp_dom_sf"/>
</dbReference>
<dbReference type="NCBIfam" id="NF006367">
    <property type="entry name" value="PRK08591.1"/>
    <property type="match status" value="1"/>
</dbReference>
<keyword evidence="9" id="KW-0809">Transit peptide</keyword>
<dbReference type="STRING" id="1212489.Ldro_1205"/>
<dbReference type="SUPFAM" id="SSF56059">
    <property type="entry name" value="Glutathione synthetase ATP-binding domain-like"/>
    <property type="match status" value="1"/>
</dbReference>
<dbReference type="Gene3D" id="2.40.50.100">
    <property type="match status" value="1"/>
</dbReference>
<dbReference type="InterPro" id="IPR001882">
    <property type="entry name" value="Biotin_BS"/>
</dbReference>
<evidence type="ECO:0000313" key="18">
    <source>
        <dbReference type="Proteomes" id="UP000054736"/>
    </source>
</evidence>
<dbReference type="InterPro" id="IPR011761">
    <property type="entry name" value="ATP-grasp"/>
</dbReference>
<dbReference type="RefSeq" id="WP_058495509.1">
    <property type="nucleotide sequence ID" value="NZ_CAAAIU010000010.1"/>
</dbReference>
<feature type="domain" description="Biotin carboxylation" evidence="16">
    <location>
        <begin position="1"/>
        <end position="446"/>
    </location>
</feature>
<dbReference type="Pfam" id="PF02785">
    <property type="entry name" value="Biotin_carb_C"/>
    <property type="match status" value="1"/>
</dbReference>
<dbReference type="PROSITE" id="PS50975">
    <property type="entry name" value="ATP_GRASP"/>
    <property type="match status" value="1"/>
</dbReference>
<sequence length="652" mass="72194">MFNKILIANRGEIACRIIRTAKQLGIHSVAIYSTADKNSQHVYQADSAYWVGDAPAKSSYLNIEAIIAAAKSSGAEAIHPGYGFLSENPHFAKACTEAGIVFIGPSAAAMEAMGSKQIAKQMLEKTGVPLTPGYHGSEQSDERLLKEARQIGFPVLLKAACGGGGKGMRAVYDETEFSQALASARRESMASFADDTMLIEKLISNPRHVEVQIMADNHGQIVHIFERDCSIQRRHQKIIEEAPAPNLSESLRQSLAKAACEVARSIDYRGAGTVEFLVDGNEHFYFMEMNTRLQVEHPVTEMITGFDLVAWQLKIAANEPIPVAQTNILAQGHAIECRIYAEDPNQGFIPSIGKINFLKEPTGNGIRIDSGITTQSDISKFYDPMIAKLIAWGETREQALHRLKQALKHFAIGGVKSNIPFLLAICEHPRFSNAELSTDFLSQETIQFPKPDENLALLMAASHDYLALSKNLSDPLFQQSFAWQMHLSSHWHWRYLMGEQQIEVKITPVDLNTFKLQQNEEEECSITAGLDGEHLYLNDGQQTHQMLFVNQPQSICLYTEQGPLLLERFNWQNYGAQTSAKKGQLTAPMPATVVAILKNKGDTVKEGESLIVLEAMKMEHTIHAPKDGVLAELYYEVGSQVNEGAELLALKD</sequence>
<dbReference type="GO" id="GO:0005524">
    <property type="term" value="F:ATP binding"/>
    <property type="evidence" value="ECO:0007669"/>
    <property type="project" value="UniProtKB-UniRule"/>
</dbReference>
<dbReference type="InterPro" id="IPR050856">
    <property type="entry name" value="Biotin_carboxylase_complex"/>
</dbReference>
<evidence type="ECO:0000313" key="17">
    <source>
        <dbReference type="EMBL" id="KTC87586.1"/>
    </source>
</evidence>
<evidence type="ECO:0000256" key="3">
    <source>
        <dbReference type="ARBA" id="ARBA00004956"/>
    </source>
</evidence>
<dbReference type="SMART" id="SM00878">
    <property type="entry name" value="Biotin_carb_C"/>
    <property type="match status" value="1"/>
</dbReference>
<dbReference type="EMBL" id="LNXY01000020">
    <property type="protein sequence ID" value="KTC87586.1"/>
    <property type="molecule type" value="Genomic_DNA"/>
</dbReference>
<evidence type="ECO:0000256" key="11">
    <source>
        <dbReference type="ARBA" id="ARBA00033786"/>
    </source>
</evidence>
<dbReference type="PROSITE" id="PS00188">
    <property type="entry name" value="BIOTIN"/>
    <property type="match status" value="1"/>
</dbReference>
<keyword evidence="8 13" id="KW-0067">ATP-binding</keyword>
<dbReference type="PANTHER" id="PTHR18866:SF33">
    <property type="entry name" value="METHYLCROTONOYL-COA CARBOXYLASE SUBUNIT ALPHA, MITOCHONDRIAL-RELATED"/>
    <property type="match status" value="1"/>
</dbReference>